<evidence type="ECO:0000313" key="1">
    <source>
        <dbReference type="EMBL" id="MDT0622257.1"/>
    </source>
</evidence>
<reference evidence="1 2" key="1">
    <citation type="submission" date="2023-09" db="EMBL/GenBank/DDBJ databases">
        <authorList>
            <person name="Rey-Velasco X."/>
        </authorList>
    </citation>
    <scope>NUCLEOTIDE SEQUENCE [LARGE SCALE GENOMIC DNA]</scope>
    <source>
        <strain evidence="1 2">P007</strain>
    </source>
</reference>
<accession>A0ABU3BJC0</accession>
<comment type="caution">
    <text evidence="1">The sequence shown here is derived from an EMBL/GenBank/DDBJ whole genome shotgun (WGS) entry which is preliminary data.</text>
</comment>
<name>A0ABU3BJC0_9FLAO</name>
<evidence type="ECO:0000313" key="2">
    <source>
        <dbReference type="Proteomes" id="UP001250662"/>
    </source>
</evidence>
<dbReference type="Proteomes" id="UP001250662">
    <property type="component" value="Unassembled WGS sequence"/>
</dbReference>
<sequence>MKRHVLNSAADVFVLQSSANKQVALPQKSIDIEMAKVYYNNFYNTRLANGIQNQTKATWFELDGLKNYFNNVIELCANRDIEITRFAFLLGATKKGNRTVLIAPVTYDEKLDLQRAFSLDNDNITYLYRFPGEDHSDVQNFKGLHSTSQSLVLSSSGMVSSAKAIELYNNYHDTILAPNSDKLASDSRFVYYEKGEFENYISFLCEQAQENNIGISGINAIFGAKNDYESEGMFANLVTLFFAPTVEGSKTAVITSFDAPKENVLDLRNDRWDSTKEKALITTMFNRGSGAPPPYHWD</sequence>
<keyword evidence="2" id="KW-1185">Reference proteome</keyword>
<dbReference type="RefSeq" id="WP_311385850.1">
    <property type="nucleotide sequence ID" value="NZ_JAVRHU010000003.1"/>
</dbReference>
<gene>
    <name evidence="1" type="ORF">RM520_11515</name>
</gene>
<organism evidence="1 2">
    <name type="scientific">Croceitalea vernalis</name>
    <dbReference type="NCBI Taxonomy" id="3075599"/>
    <lineage>
        <taxon>Bacteria</taxon>
        <taxon>Pseudomonadati</taxon>
        <taxon>Bacteroidota</taxon>
        <taxon>Flavobacteriia</taxon>
        <taxon>Flavobacteriales</taxon>
        <taxon>Flavobacteriaceae</taxon>
        <taxon>Croceitalea</taxon>
    </lineage>
</organism>
<dbReference type="EMBL" id="JAVRHU010000003">
    <property type="protein sequence ID" value="MDT0622257.1"/>
    <property type="molecule type" value="Genomic_DNA"/>
</dbReference>
<protein>
    <submittedName>
        <fullName evidence="1">Uncharacterized protein</fullName>
    </submittedName>
</protein>
<proteinExistence type="predicted"/>